<keyword evidence="2 3" id="KW-0975">Bacterial flagellum</keyword>
<evidence type="ECO:0000259" key="4">
    <source>
        <dbReference type="Pfam" id="PF00669"/>
    </source>
</evidence>
<comment type="caution">
    <text evidence="6">The sequence shown here is derived from an EMBL/GenBank/DDBJ whole genome shotgun (WGS) entry which is preliminary data.</text>
</comment>
<evidence type="ECO:0000259" key="5">
    <source>
        <dbReference type="Pfam" id="PF00700"/>
    </source>
</evidence>
<dbReference type="InterPro" id="IPR001029">
    <property type="entry name" value="Flagellin_N"/>
</dbReference>
<dbReference type="PANTHER" id="PTHR42792:SF2">
    <property type="entry name" value="FLAGELLIN"/>
    <property type="match status" value="1"/>
</dbReference>
<evidence type="ECO:0000313" key="7">
    <source>
        <dbReference type="Proteomes" id="UP000332515"/>
    </source>
</evidence>
<dbReference type="GO" id="GO:0005198">
    <property type="term" value="F:structural molecule activity"/>
    <property type="evidence" value="ECO:0007669"/>
    <property type="project" value="UniProtKB-UniRule"/>
</dbReference>
<dbReference type="GO" id="GO:0009288">
    <property type="term" value="C:bacterial-type flagellum"/>
    <property type="evidence" value="ECO:0007669"/>
    <property type="project" value="UniProtKB-SubCell"/>
</dbReference>
<keyword evidence="3" id="KW-0964">Secreted</keyword>
<evidence type="ECO:0000256" key="2">
    <source>
        <dbReference type="ARBA" id="ARBA00023143"/>
    </source>
</evidence>
<name>A0A6A7Y233_9HYPH</name>
<dbReference type="PRINTS" id="PR00207">
    <property type="entry name" value="FLAGELLIN"/>
</dbReference>
<dbReference type="GO" id="GO:0005576">
    <property type="term" value="C:extracellular region"/>
    <property type="evidence" value="ECO:0007669"/>
    <property type="project" value="UniProtKB-SubCell"/>
</dbReference>
<gene>
    <name evidence="6" type="ORF">F0357_08945</name>
</gene>
<accession>A0A6A7Y233</accession>
<organism evidence="6 7">
    <name type="scientific">Segnochrobactrum spirostomi</name>
    <dbReference type="NCBI Taxonomy" id="2608987"/>
    <lineage>
        <taxon>Bacteria</taxon>
        <taxon>Pseudomonadati</taxon>
        <taxon>Pseudomonadota</taxon>
        <taxon>Alphaproteobacteria</taxon>
        <taxon>Hyphomicrobiales</taxon>
        <taxon>Segnochrobactraceae</taxon>
        <taxon>Segnochrobactrum</taxon>
    </lineage>
</organism>
<evidence type="ECO:0000313" key="6">
    <source>
        <dbReference type="EMBL" id="MQT12775.1"/>
    </source>
</evidence>
<proteinExistence type="inferred from homology"/>
<feature type="domain" description="Flagellin C-terminal" evidence="5">
    <location>
        <begin position="288"/>
        <end position="373"/>
    </location>
</feature>
<evidence type="ECO:0000256" key="3">
    <source>
        <dbReference type="RuleBase" id="RU362073"/>
    </source>
</evidence>
<reference evidence="6 7" key="1">
    <citation type="submission" date="2019-09" db="EMBL/GenBank/DDBJ databases">
        <title>Segnochrobactrum spirostomi gen. nov., sp. nov., isolated from the ciliate Spirostomum cf. yagiui and description of a novel family, Segnochrobactraceae fam. nov. within the order Rhizobiales of the class Alphaproteobacteria.</title>
        <authorList>
            <person name="Akter S."/>
            <person name="Shazib S.U.A."/>
            <person name="Shin M.K."/>
        </authorList>
    </citation>
    <scope>NUCLEOTIDE SEQUENCE [LARGE SCALE GENOMIC DNA]</scope>
    <source>
        <strain evidence="6 7">Sp-1</strain>
    </source>
</reference>
<dbReference type="Pfam" id="PF00669">
    <property type="entry name" value="Flagellin_N"/>
    <property type="match status" value="1"/>
</dbReference>
<dbReference type="InterPro" id="IPR046358">
    <property type="entry name" value="Flagellin_C"/>
</dbReference>
<dbReference type="Gene3D" id="1.20.1330.10">
    <property type="entry name" value="f41 fragment of flagellin, N-terminal domain"/>
    <property type="match status" value="1"/>
</dbReference>
<keyword evidence="6" id="KW-0282">Flagellum</keyword>
<feature type="domain" description="Flagellin N-terminal" evidence="4">
    <location>
        <begin position="5"/>
        <end position="138"/>
    </location>
</feature>
<dbReference type="Pfam" id="PF00700">
    <property type="entry name" value="Flagellin_C"/>
    <property type="match status" value="1"/>
</dbReference>
<comment type="similarity">
    <text evidence="1 3">Belongs to the bacterial flagellin family.</text>
</comment>
<dbReference type="RefSeq" id="WP_153480005.1">
    <property type="nucleotide sequence ID" value="NZ_VWNA01000001.1"/>
</dbReference>
<dbReference type="PANTHER" id="PTHR42792">
    <property type="entry name" value="FLAGELLIN"/>
    <property type="match status" value="1"/>
</dbReference>
<dbReference type="AlphaFoldDB" id="A0A6A7Y233"/>
<dbReference type="EMBL" id="VWNA01000001">
    <property type="protein sequence ID" value="MQT12775.1"/>
    <property type="molecule type" value="Genomic_DNA"/>
</dbReference>
<dbReference type="Proteomes" id="UP000332515">
    <property type="component" value="Unassembled WGS sequence"/>
</dbReference>
<comment type="function">
    <text evidence="3">Flagellin is the subunit protein which polymerizes to form the filaments of bacterial flagella.</text>
</comment>
<sequence length="374" mass="38282">MTSLNTNNSATIALATLRTINSQLDTTNTRVSTGKRINSAADGAAYWSISTTLDSDNGALGAVKDAIGLDKNTVDAASSGLTSVLSNLNTLKDKLTTATSTSADRAKLQQEISSTLSTIKTTADATVMNGANWLSTNTTTDPNTTKLVMASFSRTTAGGSSTVSVNSTQVDTTGFMLYNASTAATAAVSGTAKVATAATVANPTTDQGQFAIGFTVAVSTDAAAHKGGFLDTTYSFAAGTYTPPAGTTPGSYTAPGTAAPADDFSIGTMDISKLTNSATDLAKVQAYLKVVDATIQQLTAGATTLGSTSTRLKSQQDFAQTLIETNTSSIGALVDSDMESESTKLKALQTQQQIGIQSLSIANSSTQNLLSLFR</sequence>
<evidence type="ECO:0000256" key="1">
    <source>
        <dbReference type="ARBA" id="ARBA00005709"/>
    </source>
</evidence>
<keyword evidence="7" id="KW-1185">Reference proteome</keyword>
<protein>
    <recommendedName>
        <fullName evidence="3">Flagellin</fullName>
    </recommendedName>
</protein>
<keyword evidence="6" id="KW-0966">Cell projection</keyword>
<dbReference type="SUPFAM" id="SSF64518">
    <property type="entry name" value="Phase 1 flagellin"/>
    <property type="match status" value="1"/>
</dbReference>
<comment type="subcellular location">
    <subcellularLocation>
        <location evidence="3">Secreted</location>
    </subcellularLocation>
    <subcellularLocation>
        <location evidence="3">Bacterial flagellum</location>
    </subcellularLocation>
</comment>
<dbReference type="InterPro" id="IPR001492">
    <property type="entry name" value="Flagellin"/>
</dbReference>
<keyword evidence="6" id="KW-0969">Cilium</keyword>